<proteinExistence type="predicted"/>
<gene>
    <name evidence="1" type="ORF">AMATHDRAFT_141241</name>
</gene>
<name>A0A2A9NW27_9AGAR</name>
<dbReference type="AlphaFoldDB" id="A0A2A9NW27"/>
<dbReference type="OrthoDB" id="3227556at2759"/>
<dbReference type="Proteomes" id="UP000242287">
    <property type="component" value="Unassembled WGS sequence"/>
</dbReference>
<organism evidence="1 2">
    <name type="scientific">Amanita thiersii Skay4041</name>
    <dbReference type="NCBI Taxonomy" id="703135"/>
    <lineage>
        <taxon>Eukaryota</taxon>
        <taxon>Fungi</taxon>
        <taxon>Dikarya</taxon>
        <taxon>Basidiomycota</taxon>
        <taxon>Agaricomycotina</taxon>
        <taxon>Agaricomycetes</taxon>
        <taxon>Agaricomycetidae</taxon>
        <taxon>Agaricales</taxon>
        <taxon>Pluteineae</taxon>
        <taxon>Amanitaceae</taxon>
        <taxon>Amanita</taxon>
    </lineage>
</organism>
<evidence type="ECO:0000313" key="2">
    <source>
        <dbReference type="Proteomes" id="UP000242287"/>
    </source>
</evidence>
<reference evidence="1 2" key="1">
    <citation type="submission" date="2014-02" db="EMBL/GenBank/DDBJ databases">
        <title>Transposable element dynamics among asymbiotic and ectomycorrhizal Amanita fungi.</title>
        <authorList>
            <consortium name="DOE Joint Genome Institute"/>
            <person name="Hess J."/>
            <person name="Skrede I."/>
            <person name="Wolfe B."/>
            <person name="LaButti K."/>
            <person name="Ohm R.A."/>
            <person name="Grigoriev I.V."/>
            <person name="Pringle A."/>
        </authorList>
    </citation>
    <scope>NUCLEOTIDE SEQUENCE [LARGE SCALE GENOMIC DNA]</scope>
    <source>
        <strain evidence="1 2">SKay4041</strain>
    </source>
</reference>
<sequence length="95" mass="10471">MPKAKAKDSKPLPLPDILRDFALLRASDFDLASHTPTPVQQSCSDLLLDSSYHFVQEAKLALNLHNRDEAHVQGGRVETIRSSLEGLLGDLQHGK</sequence>
<keyword evidence="2" id="KW-1185">Reference proteome</keyword>
<dbReference type="EMBL" id="KZ301982">
    <property type="protein sequence ID" value="PFH52006.1"/>
    <property type="molecule type" value="Genomic_DNA"/>
</dbReference>
<protein>
    <submittedName>
        <fullName evidence="1">Uncharacterized protein</fullName>
    </submittedName>
</protein>
<accession>A0A2A9NW27</accession>
<evidence type="ECO:0000313" key="1">
    <source>
        <dbReference type="EMBL" id="PFH52006.1"/>
    </source>
</evidence>